<dbReference type="FunFam" id="3.40.50.10810:FF:000003">
    <property type="entry name" value="chromodomain-helicase-DNA-binding protein 8 isoform X4"/>
    <property type="match status" value="1"/>
</dbReference>
<feature type="region of interest" description="Disordered" evidence="13">
    <location>
        <begin position="1804"/>
        <end position="1879"/>
    </location>
</feature>
<feature type="compositionally biased region" description="Acidic residues" evidence="13">
    <location>
        <begin position="1978"/>
        <end position="1987"/>
    </location>
</feature>
<feature type="domain" description="Helicase ATP-binding" evidence="15">
    <location>
        <begin position="176"/>
        <end position="350"/>
    </location>
</feature>
<dbReference type="GeneTree" id="ENSGT00940000153649"/>
<dbReference type="CDD" id="cd18663">
    <property type="entry name" value="CD2_tandem_CHD5-9_like"/>
    <property type="match status" value="1"/>
</dbReference>
<dbReference type="PROSITE" id="PS50013">
    <property type="entry name" value="CHROMO_2"/>
    <property type="match status" value="1"/>
</dbReference>
<keyword evidence="3" id="KW-0677">Repeat</keyword>
<dbReference type="PROSITE" id="PS51194">
    <property type="entry name" value="HELICASE_CTER"/>
    <property type="match status" value="1"/>
</dbReference>
<feature type="compositionally biased region" description="Acidic residues" evidence="13">
    <location>
        <begin position="1831"/>
        <end position="1854"/>
    </location>
</feature>
<dbReference type="Gene3D" id="3.40.50.10810">
    <property type="entry name" value="Tandem AAA-ATPase domain"/>
    <property type="match status" value="1"/>
</dbReference>
<evidence type="ECO:0000256" key="10">
    <source>
        <dbReference type="ARBA" id="ARBA00023163"/>
    </source>
</evidence>
<dbReference type="Pfam" id="PF00271">
    <property type="entry name" value="Helicase_C"/>
    <property type="match status" value="1"/>
</dbReference>
<feature type="compositionally biased region" description="Basic and acidic residues" evidence="13">
    <location>
        <begin position="1865"/>
        <end position="1879"/>
    </location>
</feature>
<dbReference type="PROSITE" id="PS51192">
    <property type="entry name" value="HELICASE_ATP_BIND_1"/>
    <property type="match status" value="1"/>
</dbReference>
<dbReference type="Pfam" id="PF00385">
    <property type="entry name" value="Chromo"/>
    <property type="match status" value="1"/>
</dbReference>
<dbReference type="GO" id="GO:0003677">
    <property type="term" value="F:DNA binding"/>
    <property type="evidence" value="ECO:0007669"/>
    <property type="project" value="UniProtKB-KW"/>
</dbReference>
<keyword evidence="8" id="KW-0805">Transcription regulation</keyword>
<dbReference type="InterPro" id="IPR038718">
    <property type="entry name" value="SNF2-like_sf"/>
</dbReference>
<feature type="region of interest" description="Disordered" evidence="13">
    <location>
        <begin position="779"/>
        <end position="808"/>
    </location>
</feature>
<dbReference type="Proteomes" id="UP000694568">
    <property type="component" value="Unplaced"/>
</dbReference>
<dbReference type="FunFam" id="3.40.5.120:FF:000002">
    <property type="entry name" value="chromodomain-helicase-DNA-binding protein 9 isoform X1"/>
    <property type="match status" value="1"/>
</dbReference>
<comment type="similarity">
    <text evidence="2">Belongs to the SNF2/RAD54 helicase family.</text>
</comment>
<evidence type="ECO:0000259" key="15">
    <source>
        <dbReference type="PROSITE" id="PS51192"/>
    </source>
</evidence>
<feature type="compositionally biased region" description="Acidic residues" evidence="13">
    <location>
        <begin position="1995"/>
        <end position="2006"/>
    </location>
</feature>
<dbReference type="InterPro" id="IPR014001">
    <property type="entry name" value="Helicase_ATP-bd"/>
</dbReference>
<protein>
    <submittedName>
        <fullName evidence="17">Chromodomain helicase DNA binding protein 7</fullName>
    </submittedName>
</protein>
<dbReference type="Gene3D" id="3.40.50.300">
    <property type="entry name" value="P-loop containing nucleotide triphosphate hydrolases"/>
    <property type="match status" value="1"/>
</dbReference>
<dbReference type="InterPro" id="IPR023780">
    <property type="entry name" value="Chromo_domain"/>
</dbReference>
<dbReference type="SMART" id="SM00592">
    <property type="entry name" value="BRK"/>
    <property type="match status" value="1"/>
</dbReference>
<dbReference type="Pfam" id="PF00176">
    <property type="entry name" value="SNF2-rel_dom"/>
    <property type="match status" value="1"/>
</dbReference>
<dbReference type="FunFam" id="2.40.50.40:FF:000001">
    <property type="entry name" value="chromodomain-helicase-DNA-binding protein 8 isoform X4"/>
    <property type="match status" value="1"/>
</dbReference>
<evidence type="ECO:0000256" key="12">
    <source>
        <dbReference type="ARBA" id="ARBA00049360"/>
    </source>
</evidence>
<feature type="compositionally biased region" description="Polar residues" evidence="13">
    <location>
        <begin position="882"/>
        <end position="892"/>
    </location>
</feature>
<organism evidence="17 18">
    <name type="scientific">Sander lucioperca</name>
    <name type="common">Pike-perch</name>
    <name type="synonym">Perca lucioperca</name>
    <dbReference type="NCBI Taxonomy" id="283035"/>
    <lineage>
        <taxon>Eukaryota</taxon>
        <taxon>Metazoa</taxon>
        <taxon>Chordata</taxon>
        <taxon>Craniata</taxon>
        <taxon>Vertebrata</taxon>
        <taxon>Euteleostomi</taxon>
        <taxon>Actinopterygii</taxon>
        <taxon>Neopterygii</taxon>
        <taxon>Teleostei</taxon>
        <taxon>Neoteleostei</taxon>
        <taxon>Acanthomorphata</taxon>
        <taxon>Eupercaria</taxon>
        <taxon>Perciformes</taxon>
        <taxon>Percoidei</taxon>
        <taxon>Percidae</taxon>
        <taxon>Luciopercinae</taxon>
        <taxon>Sander</taxon>
    </lineage>
</organism>
<dbReference type="Gene3D" id="1.10.10.60">
    <property type="entry name" value="Homeodomain-like"/>
    <property type="match status" value="2"/>
</dbReference>
<dbReference type="CDD" id="cd18793">
    <property type="entry name" value="SF2_C_SNF"/>
    <property type="match status" value="1"/>
</dbReference>
<keyword evidence="5" id="KW-0378">Hydrolase</keyword>
<evidence type="ECO:0000259" key="14">
    <source>
        <dbReference type="PROSITE" id="PS50013"/>
    </source>
</evidence>
<dbReference type="Gene3D" id="2.40.50.40">
    <property type="match status" value="1"/>
</dbReference>
<dbReference type="SUPFAM" id="SSF54160">
    <property type="entry name" value="Chromo domain-like"/>
    <property type="match status" value="1"/>
</dbReference>
<dbReference type="SMART" id="SM00298">
    <property type="entry name" value="CHROMO"/>
    <property type="match status" value="1"/>
</dbReference>
<reference evidence="17" key="1">
    <citation type="submission" date="2025-08" db="UniProtKB">
        <authorList>
            <consortium name="Ensembl"/>
        </authorList>
    </citation>
    <scope>IDENTIFICATION</scope>
</reference>
<dbReference type="PANTHER" id="PTHR46850">
    <property type="entry name" value="CHROMODOMAIN-HELICASE-DNA-BINDING PROTEIN 9"/>
    <property type="match status" value="1"/>
</dbReference>
<keyword evidence="18" id="KW-1185">Reference proteome</keyword>
<dbReference type="Gene3D" id="3.40.5.120">
    <property type="match status" value="1"/>
</dbReference>
<dbReference type="InterPro" id="IPR000330">
    <property type="entry name" value="SNF2_N"/>
</dbReference>
<dbReference type="FunFam" id="3.40.50.300:FF:000015">
    <property type="entry name" value="chromodomain-helicase-DNA-binding protein 9 isoform X1"/>
    <property type="match status" value="1"/>
</dbReference>
<accession>A0A8D0ARR8</accession>
<comment type="catalytic activity">
    <reaction evidence="12">
        <text>ATP + H2O = ADP + phosphate + H(+)</text>
        <dbReference type="Rhea" id="RHEA:13065"/>
        <dbReference type="ChEBI" id="CHEBI:15377"/>
        <dbReference type="ChEBI" id="CHEBI:15378"/>
        <dbReference type="ChEBI" id="CHEBI:30616"/>
        <dbReference type="ChEBI" id="CHEBI:43474"/>
        <dbReference type="ChEBI" id="CHEBI:456216"/>
    </reaction>
</comment>
<evidence type="ECO:0000256" key="2">
    <source>
        <dbReference type="ARBA" id="ARBA00007025"/>
    </source>
</evidence>
<dbReference type="InterPro" id="IPR006576">
    <property type="entry name" value="BRK_domain"/>
</dbReference>
<dbReference type="InterPro" id="IPR051493">
    <property type="entry name" value="CHD"/>
</dbReference>
<dbReference type="GO" id="GO:0005524">
    <property type="term" value="F:ATP binding"/>
    <property type="evidence" value="ECO:0007669"/>
    <property type="project" value="UniProtKB-KW"/>
</dbReference>
<evidence type="ECO:0000256" key="11">
    <source>
        <dbReference type="ARBA" id="ARBA00023242"/>
    </source>
</evidence>
<evidence type="ECO:0000259" key="16">
    <source>
        <dbReference type="PROSITE" id="PS51194"/>
    </source>
</evidence>
<feature type="region of interest" description="Disordered" evidence="13">
    <location>
        <begin position="1966"/>
        <end position="2053"/>
    </location>
</feature>
<dbReference type="Ensembl" id="ENSSLUT00000061132.1">
    <property type="protein sequence ID" value="ENSSLUP00000059441.1"/>
    <property type="gene ID" value="ENSSLUG00000025341.1"/>
</dbReference>
<proteinExistence type="inferred from homology"/>
<dbReference type="InterPro" id="IPR049730">
    <property type="entry name" value="SNF2/RAD54-like_C"/>
</dbReference>
<feature type="domain" description="Helicase C-terminal" evidence="16">
    <location>
        <begin position="502"/>
        <end position="653"/>
    </location>
</feature>
<feature type="domain" description="Chromo" evidence="14">
    <location>
        <begin position="78"/>
        <end position="120"/>
    </location>
</feature>
<feature type="compositionally biased region" description="Acidic residues" evidence="13">
    <location>
        <begin position="2032"/>
        <end position="2043"/>
    </location>
</feature>
<dbReference type="SUPFAM" id="SSF52540">
    <property type="entry name" value="P-loop containing nucleoside triphosphate hydrolases"/>
    <property type="match status" value="2"/>
</dbReference>
<evidence type="ECO:0000256" key="1">
    <source>
        <dbReference type="ARBA" id="ARBA00004123"/>
    </source>
</evidence>
<dbReference type="PANTHER" id="PTHR46850:SF1">
    <property type="entry name" value="CHROMODOMAIN-HELICASE-DNA-BINDING PROTEIN 9"/>
    <property type="match status" value="1"/>
</dbReference>
<keyword evidence="7" id="KW-0156">Chromatin regulator</keyword>
<dbReference type="SMART" id="SM00487">
    <property type="entry name" value="DEXDc"/>
    <property type="match status" value="1"/>
</dbReference>
<dbReference type="InterPro" id="IPR027417">
    <property type="entry name" value="P-loop_NTPase"/>
</dbReference>
<evidence type="ECO:0000313" key="18">
    <source>
        <dbReference type="Proteomes" id="UP000694568"/>
    </source>
</evidence>
<dbReference type="SUPFAM" id="SSF160481">
    <property type="entry name" value="BRK domain-like"/>
    <property type="match status" value="1"/>
</dbReference>
<keyword evidence="6" id="KW-0067">ATP-binding</keyword>
<keyword evidence="9" id="KW-0238">DNA-binding</keyword>
<dbReference type="GO" id="GO:0006325">
    <property type="term" value="P:chromatin organization"/>
    <property type="evidence" value="ECO:0007669"/>
    <property type="project" value="UniProtKB-KW"/>
</dbReference>
<evidence type="ECO:0000256" key="13">
    <source>
        <dbReference type="SAM" id="MobiDB-lite"/>
    </source>
</evidence>
<keyword evidence="10" id="KW-0804">Transcription</keyword>
<dbReference type="InterPro" id="IPR000953">
    <property type="entry name" value="Chromo/chromo_shadow_dom"/>
</dbReference>
<dbReference type="InterPro" id="IPR001650">
    <property type="entry name" value="Helicase_C-like"/>
</dbReference>
<dbReference type="InterPro" id="IPR056342">
    <property type="entry name" value="HTH_CHD6-9"/>
</dbReference>
<evidence type="ECO:0000256" key="6">
    <source>
        <dbReference type="ARBA" id="ARBA00022840"/>
    </source>
</evidence>
<keyword evidence="11" id="KW-0539">Nucleus</keyword>
<evidence type="ECO:0000256" key="5">
    <source>
        <dbReference type="ARBA" id="ARBA00022801"/>
    </source>
</evidence>
<evidence type="ECO:0000256" key="8">
    <source>
        <dbReference type="ARBA" id="ARBA00023015"/>
    </source>
</evidence>
<feature type="region of interest" description="Disordered" evidence="13">
    <location>
        <begin position="882"/>
        <end position="917"/>
    </location>
</feature>
<evidence type="ECO:0000256" key="4">
    <source>
        <dbReference type="ARBA" id="ARBA00022741"/>
    </source>
</evidence>
<sequence length="2053" mass="230119">PDNNQIAVCTRALSGFERHLVSLCLLCLSSYLHCRWADLEELEKDKRIHQKIKRYRAKQQLNSFITEMDDEPFNPDYVEVDRVLDVSESTDENGETVTLYLVKWCSLAYEDSTWELKADIDQSKIEDYEHIAARTPNTKRVDRPPAADWKKLEGSREYRNSNALREYQLEGLNWLTFNWFNSRNCILADEMGLGKTIQSITFLYEVYLKGVEGPFLVIAPLSTIPNWEREFRTWTELNAVVYHGSQASRKTIQAYEMYYRDAQGKIIKGAYRFHAVITTFEMILTDCPELRSVPWRCVVIDEAHRLKNRNCKLLEGLKMMDMEHKVLLTGTPLQNTVEELFSLLNFLEPERFLSEQTFMTEFGDLKTEEQVQKLQGILKPMMLRRLKEDVEKNLAPKEETIIEVELTNIQKKYYRAILEKNFSFLSKGGAGGGGGSGGGGGGGVPNLLNTMMELRKCCNHPYLINGAEEKIAEDFRDSHGGRADMPDMALQAMVQAAGKLVLIDKLLPKLKAGGHRVLVFSQMVRCLDILEDYLIQKRYPYERIDGRVRGNLRQAAIDRFSKPDSDRFVFLLCTRAGGLGINLTAADTCIIFDSDWNPQNDLQAQARCHRIGQSKAVKIYRLITRNSYEREMFDKASLKLGLDKAVLQSMSGRENVQQLSKKEIEDLLRKGAYGALMDEEDEGSKFCEEDIDQILQRRTHTITIESEGKGSTFAKASFVAAGNRTDISLEDPDFWQKWAKKAELDLDAMNGRNTLVIDTPRVRKQTRHFSSVKEDEMLEFSELESEDDEPSKPSSKPRRPQDKTQGYPRSECFRVEKNLLVYGWGRWSDILTHGRFKRPLKEADVEKICRALLAYCLLHYRGDENIKSFIWDLITPSEDGTTKTLTNHSGLSTPVPRGRKGKKGKPTAPPPQTPRADWLASCNPDHLLQEDSYKRHLKHHCNKVLLRVRMLYYLRQEVIGDQAERTLEGADSSELDIWIPQPFHAEVPADWWDSEADKSLLIGVFKHGYEKYNSMRADPALCFLERVGMPDAKAIAAEQRGSDMMADGDEDPEYKPLRMPFKDDMDDFTNSPLDDTVEASGSSERLYWPAASALTARLRRLITAYQRSNRREQLRQEALNRSCLPSAWLPIHQEQEQLTSKMERGWTRREEADFYRVVSTFGVVFDTQHQKFDWAQFRAFARLDKKTDESLEKYYYSFIAMCKRVCRMQVKTDTELPDPTLIIDPITEERASRTLYRIELLRRIREQVLPHPLLSERLKLCQPSQDLPEWWECGRHDRDLILGASKHGVSRTDYHILNDPTLAFLDAHQRFTSQRGPGVSMGVQGEVTKAGMGATESISAPLLTSAELASAAASWQRDFLSPHTASAASEQKNFDEESIASLSTSAQNETRDGFCPDDLPENSALQALHDRAYAFSFWPKDRVMINRMDNICEAVLKGKWPVNRRHIFDFPSNLLPGHGSTVTPAAVATVTESPLQRRSLAELTMASPSLAGFPSALVTSPSLKAQMELLQQTPPSGHRANGSLEADLPIMRRRRGRRKNVEGLELLFMGNKRAGAVCVCFNRQYSCQHCTNTKQDSMGIYKNGATPKSEDLLLSQFSKPKQKRHRCRNPNKIDINTLTGDERVPVVNRRNGRKMGGAMAPPMKELPRWLLENPEYSIAPDWTDIVKQSVSKRDTTYEHFILTLLCVCVCVCVVCGVCVCVSCLSAGGINPLLLNSLFGGMDLSSLQSLQSLQLAAGLMAFPHTADPKHAAANAAAASMMPLMLPGIGGLPNMAGLPNMFSLGGLFGGNLAAAAASASNAIADTSRNTNGTVEGGENDEAVMKKRKRDGEEKEEGEDYEEMGDDEEEEAADGNEEGVKKKKKKARKEEKGDKGVAEKSVNDVTGAQIPAADSSAEASINGDAAALLAAAGMSANSLAFNPFLLSTMAPGLLYPSMFLPPGLGGLSLPGFPTASTLAELQNAMAGALGGNVVTTNPPRDEEDEEEEENGGLKATGEEELEGGGESDLAEEKENGAEEETRGDDSALEDGRMGDEEEEEEEEEETAASSQKDKSD</sequence>
<feature type="compositionally biased region" description="Acidic residues" evidence="13">
    <location>
        <begin position="779"/>
        <end position="789"/>
    </location>
</feature>
<evidence type="ECO:0000256" key="3">
    <source>
        <dbReference type="ARBA" id="ARBA00022737"/>
    </source>
</evidence>
<dbReference type="Pfam" id="PF07533">
    <property type="entry name" value="BRK"/>
    <property type="match status" value="1"/>
</dbReference>
<dbReference type="GO" id="GO:0005634">
    <property type="term" value="C:nucleus"/>
    <property type="evidence" value="ECO:0007669"/>
    <property type="project" value="UniProtKB-SubCell"/>
</dbReference>
<feature type="compositionally biased region" description="Basic and acidic residues" evidence="13">
    <location>
        <begin position="2007"/>
        <end position="2031"/>
    </location>
</feature>
<dbReference type="InterPro" id="IPR016197">
    <property type="entry name" value="Chromo-like_dom_sf"/>
</dbReference>
<dbReference type="InterPro" id="IPR037259">
    <property type="entry name" value="BRK_sf"/>
</dbReference>
<comment type="subcellular location">
    <subcellularLocation>
        <location evidence="1">Nucleus</location>
    </subcellularLocation>
</comment>
<dbReference type="SMART" id="SM00490">
    <property type="entry name" value="HELICc"/>
    <property type="match status" value="1"/>
</dbReference>
<dbReference type="Pfam" id="PF23078">
    <property type="entry name" value="HTH_CHD6-9"/>
    <property type="match status" value="1"/>
</dbReference>
<evidence type="ECO:0000256" key="9">
    <source>
        <dbReference type="ARBA" id="ARBA00023125"/>
    </source>
</evidence>
<reference evidence="17" key="2">
    <citation type="submission" date="2025-09" db="UniProtKB">
        <authorList>
            <consortium name="Ensembl"/>
        </authorList>
    </citation>
    <scope>IDENTIFICATION</scope>
</reference>
<evidence type="ECO:0000313" key="17">
    <source>
        <dbReference type="Ensembl" id="ENSSLUP00000059441.1"/>
    </source>
</evidence>
<name>A0A8D0ARR8_SANLU</name>
<dbReference type="GO" id="GO:0016787">
    <property type="term" value="F:hydrolase activity"/>
    <property type="evidence" value="ECO:0007669"/>
    <property type="project" value="UniProtKB-KW"/>
</dbReference>
<keyword evidence="4" id="KW-0547">Nucleotide-binding</keyword>
<evidence type="ECO:0000256" key="7">
    <source>
        <dbReference type="ARBA" id="ARBA00022853"/>
    </source>
</evidence>